<feature type="compositionally biased region" description="Basic and acidic residues" evidence="1">
    <location>
        <begin position="38"/>
        <end position="57"/>
    </location>
</feature>
<organism evidence="2 3">
    <name type="scientific">Prorocentrum cordatum</name>
    <dbReference type="NCBI Taxonomy" id="2364126"/>
    <lineage>
        <taxon>Eukaryota</taxon>
        <taxon>Sar</taxon>
        <taxon>Alveolata</taxon>
        <taxon>Dinophyceae</taxon>
        <taxon>Prorocentrales</taxon>
        <taxon>Prorocentraceae</taxon>
        <taxon>Prorocentrum</taxon>
    </lineage>
</organism>
<feature type="non-terminal residue" evidence="2">
    <location>
        <position position="1"/>
    </location>
</feature>
<name>A0ABN9QE70_9DINO</name>
<feature type="non-terminal residue" evidence="2">
    <location>
        <position position="70"/>
    </location>
</feature>
<comment type="caution">
    <text evidence="2">The sequence shown here is derived from an EMBL/GenBank/DDBJ whole genome shotgun (WGS) entry which is preliminary data.</text>
</comment>
<dbReference type="Proteomes" id="UP001189429">
    <property type="component" value="Unassembled WGS sequence"/>
</dbReference>
<gene>
    <name evidence="2" type="ORF">PCOR1329_LOCUS9415</name>
</gene>
<proteinExistence type="predicted"/>
<reference evidence="2" key="1">
    <citation type="submission" date="2023-10" db="EMBL/GenBank/DDBJ databases">
        <authorList>
            <person name="Chen Y."/>
            <person name="Shah S."/>
            <person name="Dougan E. K."/>
            <person name="Thang M."/>
            <person name="Chan C."/>
        </authorList>
    </citation>
    <scope>NUCLEOTIDE SEQUENCE [LARGE SCALE GENOMIC DNA]</scope>
</reference>
<dbReference type="EMBL" id="CAUYUJ010002620">
    <property type="protein sequence ID" value="CAK0801588.1"/>
    <property type="molecule type" value="Genomic_DNA"/>
</dbReference>
<accession>A0ABN9QE70</accession>
<feature type="compositionally biased region" description="Basic and acidic residues" evidence="1">
    <location>
        <begin position="8"/>
        <end position="26"/>
    </location>
</feature>
<keyword evidence="3" id="KW-1185">Reference proteome</keyword>
<protein>
    <submittedName>
        <fullName evidence="2">Uncharacterized protein</fullName>
    </submittedName>
</protein>
<evidence type="ECO:0000256" key="1">
    <source>
        <dbReference type="SAM" id="MobiDB-lite"/>
    </source>
</evidence>
<evidence type="ECO:0000313" key="2">
    <source>
        <dbReference type="EMBL" id="CAK0801588.1"/>
    </source>
</evidence>
<evidence type="ECO:0000313" key="3">
    <source>
        <dbReference type="Proteomes" id="UP001189429"/>
    </source>
</evidence>
<feature type="region of interest" description="Disordered" evidence="1">
    <location>
        <begin position="1"/>
        <end position="70"/>
    </location>
</feature>
<sequence length="70" mass="7867">PPPQGGLRDLRHRPAEPRLARRDGHHGARPAEGQGQEQARRDRAGPGPREVARRGEGDAPVLRLRQRREE</sequence>